<keyword evidence="7" id="KW-1185">Reference proteome</keyword>
<dbReference type="Pfam" id="PF13927">
    <property type="entry name" value="Ig_3"/>
    <property type="match status" value="2"/>
</dbReference>
<dbReference type="Gene3D" id="2.60.40.10">
    <property type="entry name" value="Immunoglobulins"/>
    <property type="match status" value="3"/>
</dbReference>
<dbReference type="InterPro" id="IPR007110">
    <property type="entry name" value="Ig-like_dom"/>
</dbReference>
<keyword evidence="4" id="KW-0393">Immunoglobulin domain</keyword>
<keyword evidence="1" id="KW-0732">Signal</keyword>
<dbReference type="Proteomes" id="UP000694580">
    <property type="component" value="Chromosome 5"/>
</dbReference>
<dbReference type="InterPro" id="IPR013098">
    <property type="entry name" value="Ig_I-set"/>
</dbReference>
<dbReference type="SMART" id="SM00408">
    <property type="entry name" value="IGc2"/>
    <property type="match status" value="3"/>
</dbReference>
<evidence type="ECO:0000256" key="3">
    <source>
        <dbReference type="ARBA" id="ARBA00023157"/>
    </source>
</evidence>
<dbReference type="GO" id="GO:0043005">
    <property type="term" value="C:neuron projection"/>
    <property type="evidence" value="ECO:0007669"/>
    <property type="project" value="TreeGrafter"/>
</dbReference>
<evidence type="ECO:0000259" key="5">
    <source>
        <dbReference type="PROSITE" id="PS50835"/>
    </source>
</evidence>
<dbReference type="PANTHER" id="PTHR12231">
    <property type="entry name" value="CTX-RELATED TYPE I TRANSMEMBRANE PROTEIN"/>
    <property type="match status" value="1"/>
</dbReference>
<dbReference type="Pfam" id="PF07679">
    <property type="entry name" value="I-set"/>
    <property type="match status" value="1"/>
</dbReference>
<dbReference type="InterPro" id="IPR003598">
    <property type="entry name" value="Ig_sub2"/>
</dbReference>
<evidence type="ECO:0000256" key="1">
    <source>
        <dbReference type="ARBA" id="ARBA00022729"/>
    </source>
</evidence>
<organism evidence="6 7">
    <name type="scientific">Denticeps clupeoides</name>
    <name type="common">denticle herring</name>
    <dbReference type="NCBI Taxonomy" id="299321"/>
    <lineage>
        <taxon>Eukaryota</taxon>
        <taxon>Metazoa</taxon>
        <taxon>Chordata</taxon>
        <taxon>Craniata</taxon>
        <taxon>Vertebrata</taxon>
        <taxon>Euteleostomi</taxon>
        <taxon>Actinopterygii</taxon>
        <taxon>Neopterygii</taxon>
        <taxon>Teleostei</taxon>
        <taxon>Clupei</taxon>
        <taxon>Clupeiformes</taxon>
        <taxon>Denticipitoidei</taxon>
        <taxon>Denticipitidae</taxon>
        <taxon>Denticeps</taxon>
    </lineage>
</organism>
<dbReference type="SUPFAM" id="SSF48726">
    <property type="entry name" value="Immunoglobulin"/>
    <property type="match status" value="3"/>
</dbReference>
<dbReference type="Ensembl" id="ENSDCDT00010027611.1">
    <property type="protein sequence ID" value="ENSDCDP00010023072.1"/>
    <property type="gene ID" value="ENSDCDG00010013657.1"/>
</dbReference>
<dbReference type="InterPro" id="IPR036179">
    <property type="entry name" value="Ig-like_dom_sf"/>
</dbReference>
<dbReference type="AlphaFoldDB" id="A0AAY4BRG6"/>
<dbReference type="FunFam" id="2.60.40.10:FF:000621">
    <property type="entry name" value="Immunoglobulin superfamily member 10"/>
    <property type="match status" value="1"/>
</dbReference>
<dbReference type="GeneTree" id="ENSGT00940000159942"/>
<keyword evidence="2" id="KW-0677">Repeat</keyword>
<dbReference type="CDD" id="cd00096">
    <property type="entry name" value="Ig"/>
    <property type="match status" value="1"/>
</dbReference>
<dbReference type="PROSITE" id="PS50835">
    <property type="entry name" value="IG_LIKE"/>
    <property type="match status" value="3"/>
</dbReference>
<dbReference type="PANTHER" id="PTHR12231:SF253">
    <property type="entry name" value="DPR-INTERACTING PROTEIN ETA, ISOFORM B-RELATED"/>
    <property type="match status" value="1"/>
</dbReference>
<feature type="domain" description="Ig-like" evidence="5">
    <location>
        <begin position="5"/>
        <end position="99"/>
    </location>
</feature>
<feature type="domain" description="Ig-like" evidence="5">
    <location>
        <begin position="107"/>
        <end position="197"/>
    </location>
</feature>
<dbReference type="InterPro" id="IPR003599">
    <property type="entry name" value="Ig_sub"/>
</dbReference>
<dbReference type="InterPro" id="IPR013783">
    <property type="entry name" value="Ig-like_fold"/>
</dbReference>
<name>A0AAY4BRG6_9TELE</name>
<evidence type="ECO:0000313" key="6">
    <source>
        <dbReference type="Ensembl" id="ENSDCDP00010023072.1"/>
    </source>
</evidence>
<accession>A0AAY4BRG6</accession>
<reference evidence="6" key="3">
    <citation type="submission" date="2025-09" db="UniProtKB">
        <authorList>
            <consortium name="Ensembl"/>
        </authorList>
    </citation>
    <scope>IDENTIFICATION</scope>
</reference>
<reference evidence="6" key="2">
    <citation type="submission" date="2025-08" db="UniProtKB">
        <authorList>
            <consortium name="Ensembl"/>
        </authorList>
    </citation>
    <scope>IDENTIFICATION</scope>
</reference>
<proteinExistence type="predicted"/>
<protein>
    <recommendedName>
        <fullName evidence="5">Ig-like domain-containing protein</fullName>
    </recommendedName>
</protein>
<dbReference type="SMART" id="SM00409">
    <property type="entry name" value="IG"/>
    <property type="match status" value="3"/>
</dbReference>
<feature type="domain" description="Ig-like" evidence="5">
    <location>
        <begin position="202"/>
        <end position="291"/>
    </location>
</feature>
<sequence length="385" mass="42067">LFSPPAISGFTGVANTIRVIGMKDQRKLVDCNASGIPVPRVTWVLPQNVVLPAPYYGSRITVHRNGSLEIKSLKKSDSAHLTCIARNEGGEARLAVQLEVLEAAEKPQLREPKTDSIPLTVGSAIVLNCSFKGSPPPQVTWILPNGSALMTGARLSKFFHRGDGALLISNPSLSEAGTYRCLGQNVVGLTERSVTLNPGRKPEIRNFYNTPLSVINGENLYLHCMSSGDPARLMWTLPSGVVLNRPQRVGRYAVLPNGTLSIQQASVYDRGSYICQATNEYGSALITVPVTVVAYPPRITNGPGPNTYAKRGAAIQLNCVTMGIPPAEYIHPKGSLIIQNPSFYSVNVTKLKQTSFYLCLYLTSILETLLKELDWAEMFFFFFYC</sequence>
<evidence type="ECO:0000256" key="2">
    <source>
        <dbReference type="ARBA" id="ARBA00022737"/>
    </source>
</evidence>
<evidence type="ECO:0000313" key="7">
    <source>
        <dbReference type="Proteomes" id="UP000694580"/>
    </source>
</evidence>
<dbReference type="InterPro" id="IPR051170">
    <property type="entry name" value="Neural/epithelial_adhesion"/>
</dbReference>
<gene>
    <name evidence="6" type="primary">mxra5a</name>
</gene>
<keyword evidence="3" id="KW-1015">Disulfide bond</keyword>
<evidence type="ECO:0000256" key="4">
    <source>
        <dbReference type="ARBA" id="ARBA00023319"/>
    </source>
</evidence>
<reference evidence="6 7" key="1">
    <citation type="submission" date="2020-06" db="EMBL/GenBank/DDBJ databases">
        <authorList>
            <consortium name="Wellcome Sanger Institute Data Sharing"/>
        </authorList>
    </citation>
    <scope>NUCLEOTIDE SEQUENCE [LARGE SCALE GENOMIC DNA]</scope>
</reference>